<reference evidence="2" key="2">
    <citation type="submission" date="2013-07" db="EMBL/GenBank/DDBJ databases">
        <authorList>
            <person name="Morais-Silva F.O."/>
            <person name="Rezende A.M."/>
            <person name="Pimentel C."/>
            <person name="Resende D.M."/>
            <person name="Santos C.I."/>
            <person name="Clemente C."/>
            <person name="de Oliveira L.M."/>
            <person name="da Silva S.M."/>
            <person name="Costa D.A."/>
            <person name="Varela-Raposo A."/>
            <person name="Horacio E.C.A."/>
            <person name="Matos M."/>
            <person name="Flores O."/>
            <person name="Ruiz J.C."/>
            <person name="Rodrigues-Pousada C."/>
        </authorList>
    </citation>
    <scope>NUCLEOTIDE SEQUENCE [LARGE SCALE GENOMIC DNA]</scope>
    <source>
        <strain evidence="2">ATCC 19364 / DSM 1382 / NCIMB 9332 / VKM B-1759</strain>
    </source>
</reference>
<dbReference type="AlphaFoldDB" id="T2G8Z6"/>
<dbReference type="STRING" id="1121448.DGI_0481"/>
<evidence type="ECO:0008006" key="3">
    <source>
        <dbReference type="Google" id="ProtNLM"/>
    </source>
</evidence>
<dbReference type="PATRIC" id="fig|1121448.10.peg.478"/>
<proteinExistence type="predicted"/>
<dbReference type="EMBL" id="CP006585">
    <property type="protein sequence ID" value="AGW12392.1"/>
    <property type="molecule type" value="Genomic_DNA"/>
</dbReference>
<evidence type="ECO:0000313" key="1">
    <source>
        <dbReference type="EMBL" id="AGW12392.1"/>
    </source>
</evidence>
<organism evidence="1 2">
    <name type="scientific">Megalodesulfovibrio gigas (strain ATCC 19364 / DSM 1382 / NCIMB 9332 / VKM B-1759)</name>
    <name type="common">Desulfovibrio gigas</name>
    <dbReference type="NCBI Taxonomy" id="1121448"/>
    <lineage>
        <taxon>Bacteria</taxon>
        <taxon>Pseudomonadati</taxon>
        <taxon>Thermodesulfobacteriota</taxon>
        <taxon>Desulfovibrionia</taxon>
        <taxon>Desulfovibrionales</taxon>
        <taxon>Desulfovibrionaceae</taxon>
        <taxon>Megalodesulfovibrio</taxon>
    </lineage>
</organism>
<accession>T2G8Z6</accession>
<dbReference type="InterPro" id="IPR025534">
    <property type="entry name" value="DUF4420"/>
</dbReference>
<gene>
    <name evidence="1" type="ORF">DGI_0481</name>
</gene>
<keyword evidence="2" id="KW-1185">Reference proteome</keyword>
<evidence type="ECO:0000313" key="2">
    <source>
        <dbReference type="Proteomes" id="UP000016587"/>
    </source>
</evidence>
<dbReference type="Pfam" id="PF14390">
    <property type="entry name" value="DUF4420"/>
    <property type="match status" value="1"/>
</dbReference>
<reference evidence="1 2" key="1">
    <citation type="journal article" date="2013" name="J. Bacteriol.">
        <title>Roles of HynAB and Ech, the only two hydrogenases found in the model sulfate reducer Desulfovibrio gigas.</title>
        <authorList>
            <person name="Morais-Silva F.O."/>
            <person name="Santos C.I."/>
            <person name="Rodrigues R."/>
            <person name="Pereira I.A."/>
            <person name="Rodrigues-Pousada C."/>
        </authorList>
    </citation>
    <scope>NUCLEOTIDE SEQUENCE [LARGE SCALE GENOMIC DNA]</scope>
    <source>
        <strain evidence="2">ATCC 19364 / DSM 1382 / NCIMB 9332 / VKM B-1759</strain>
    </source>
</reference>
<dbReference type="eggNOG" id="ENOG502Z9WJ">
    <property type="taxonomic scope" value="Bacteria"/>
</dbReference>
<dbReference type="KEGG" id="dgg:DGI_0481"/>
<dbReference type="Proteomes" id="UP000016587">
    <property type="component" value="Chromosome"/>
</dbReference>
<sequence length="329" mass="36331">MSDAPTPSIWAGLRAERPAHDDALATAPAGTMPDGREILYGIDRRSDLHLLIPVDGGPPGDMPQDLQGLRGRHRLVEGQRHCLDLVAAAAHERLFSPLVGEVLTAVLDQNRSRWKAVNSIIRAWQSAWKPTIPEMSKAVQVGLFGELLTLKEIMIPALGPESIHSWSGPDSERHDFVGPAVHLEVKTTRKDRHVHEISRVDQLDVPEGRRLILVSILLEESAAGTESVASKMDEIIDLVRGDPAASDEFMARMIRLGWNEELRRSGQLLHFHLRGSHIYEVNDLFPRLPAGFVPPEGVVAIRYTIDLTNLPFLGVDDAIEVVRGGCCQD</sequence>
<dbReference type="RefSeq" id="WP_021759023.1">
    <property type="nucleotide sequence ID" value="NC_022444.1"/>
</dbReference>
<name>T2G8Z6_MEGG1</name>
<dbReference type="OrthoDB" id="5511368at2"/>
<dbReference type="HOGENOM" id="CLU_069764_1_1_7"/>
<protein>
    <recommendedName>
        <fullName evidence="3">PD-(D/E)XK motif protein</fullName>
    </recommendedName>
</protein>